<reference evidence="3 4" key="1">
    <citation type="submission" date="2019-06" db="EMBL/GenBank/DDBJ databases">
        <title>Sequencing the genomes of 1000 actinobacteria strains.</title>
        <authorList>
            <person name="Klenk H.-P."/>
        </authorList>
    </citation>
    <scope>NUCLEOTIDE SEQUENCE [LARGE SCALE GENOMIC DNA]</scope>
    <source>
        <strain evidence="3 4">DSM 45928</strain>
    </source>
</reference>
<dbReference type="InterPro" id="IPR000835">
    <property type="entry name" value="HTH_MarR-typ"/>
</dbReference>
<dbReference type="InterPro" id="IPR036388">
    <property type="entry name" value="WH-like_DNA-bd_sf"/>
</dbReference>
<dbReference type="GO" id="GO:0003700">
    <property type="term" value="F:DNA-binding transcription factor activity"/>
    <property type="evidence" value="ECO:0007669"/>
    <property type="project" value="InterPro"/>
</dbReference>
<dbReference type="InterPro" id="IPR036390">
    <property type="entry name" value="WH_DNA-bd_sf"/>
</dbReference>
<keyword evidence="3" id="KW-0808">Transferase</keyword>
<dbReference type="InParanoid" id="A0A543AUN8"/>
<dbReference type="EMBL" id="VFOW01000001">
    <property type="protein sequence ID" value="TQL76290.1"/>
    <property type="molecule type" value="Genomic_DNA"/>
</dbReference>
<dbReference type="Gene3D" id="1.10.10.10">
    <property type="entry name" value="Winged helix-like DNA-binding domain superfamily/Winged helix DNA-binding domain"/>
    <property type="match status" value="1"/>
</dbReference>
<dbReference type="InterPro" id="IPR000600">
    <property type="entry name" value="ROK"/>
</dbReference>
<dbReference type="SUPFAM" id="SSF46785">
    <property type="entry name" value="Winged helix' DNA-binding domain"/>
    <property type="match status" value="1"/>
</dbReference>
<evidence type="ECO:0000313" key="3">
    <source>
        <dbReference type="EMBL" id="TQL76290.1"/>
    </source>
</evidence>
<dbReference type="SUPFAM" id="SSF53067">
    <property type="entry name" value="Actin-like ATPase domain"/>
    <property type="match status" value="1"/>
</dbReference>
<accession>A0A543AUN8</accession>
<gene>
    <name evidence="3" type="ORF">FB566_1814</name>
</gene>
<sequence length="398" mass="41986">MSLMSPARTSEDLRAHNRARLLRAVHDHGASLTRAQLTEQLGMARGTASVLVAELAEAKLVTENPTEQLGRGRPSQVPGPHPAGPIALTVALREDGWELAAAEVGGATTSLGDFEHDGVPQAIFTDIATELERCRDRYGSRLIGVGISVAGPVRQGRLVHVSEPTWQLLDVNRWLRPGDLPVHLANDATLAALAEARRGRLRGTDVALHLHVDFGVGGCLVHDGRPITGAHGIAGEFGHMRLTGGDEPCSCGATGCWGQQVGVMPLLRGYGVGGGYRDGRSRARQLLESAATGDARAREVLERNARALGSGIGGLVNAHDPRIVTLSGMGTALLTNAADSLRESYLAALMRYHRTQPPELVAADLGPRGPLLGAAELVYDAFLTPEGIEGFSRVTAAT</sequence>
<dbReference type="PANTHER" id="PTHR18964">
    <property type="entry name" value="ROK (REPRESSOR, ORF, KINASE) FAMILY"/>
    <property type="match status" value="1"/>
</dbReference>
<feature type="domain" description="HTH marR-type" evidence="2">
    <location>
        <begin position="18"/>
        <end position="67"/>
    </location>
</feature>
<protein>
    <submittedName>
        <fullName evidence="3">Putative NBD/HSP70 family sugar kinase</fullName>
    </submittedName>
</protein>
<keyword evidence="3" id="KW-0418">Kinase</keyword>
<dbReference type="Gene3D" id="3.30.420.40">
    <property type="match status" value="2"/>
</dbReference>
<dbReference type="Pfam" id="PF12802">
    <property type="entry name" value="MarR_2"/>
    <property type="match status" value="1"/>
</dbReference>
<evidence type="ECO:0000259" key="2">
    <source>
        <dbReference type="Pfam" id="PF12802"/>
    </source>
</evidence>
<name>A0A543AUN8_9ACTN</name>
<comment type="caution">
    <text evidence="3">The sequence shown here is derived from an EMBL/GenBank/DDBJ whole genome shotgun (WGS) entry which is preliminary data.</text>
</comment>
<dbReference type="GO" id="GO:0016301">
    <property type="term" value="F:kinase activity"/>
    <property type="evidence" value="ECO:0007669"/>
    <property type="project" value="UniProtKB-KW"/>
</dbReference>
<organism evidence="3 4">
    <name type="scientific">Stackebrandtia endophytica</name>
    <dbReference type="NCBI Taxonomy" id="1496996"/>
    <lineage>
        <taxon>Bacteria</taxon>
        <taxon>Bacillati</taxon>
        <taxon>Actinomycetota</taxon>
        <taxon>Actinomycetes</taxon>
        <taxon>Glycomycetales</taxon>
        <taxon>Glycomycetaceae</taxon>
        <taxon>Stackebrandtia</taxon>
    </lineage>
</organism>
<evidence type="ECO:0000256" key="1">
    <source>
        <dbReference type="ARBA" id="ARBA00006479"/>
    </source>
</evidence>
<dbReference type="AlphaFoldDB" id="A0A543AUN8"/>
<dbReference type="PANTHER" id="PTHR18964:SF149">
    <property type="entry name" value="BIFUNCTIONAL UDP-N-ACETYLGLUCOSAMINE 2-EPIMERASE_N-ACETYLMANNOSAMINE KINASE"/>
    <property type="match status" value="1"/>
</dbReference>
<proteinExistence type="inferred from homology"/>
<dbReference type="Pfam" id="PF00480">
    <property type="entry name" value="ROK"/>
    <property type="match status" value="1"/>
</dbReference>
<dbReference type="Proteomes" id="UP000317043">
    <property type="component" value="Unassembled WGS sequence"/>
</dbReference>
<keyword evidence="4" id="KW-1185">Reference proteome</keyword>
<comment type="similarity">
    <text evidence="1">Belongs to the ROK (NagC/XylR) family.</text>
</comment>
<dbReference type="InterPro" id="IPR043129">
    <property type="entry name" value="ATPase_NBD"/>
</dbReference>
<evidence type="ECO:0000313" key="4">
    <source>
        <dbReference type="Proteomes" id="UP000317043"/>
    </source>
</evidence>